<name>Q0AB24_ALKEH</name>
<evidence type="ECO:0008006" key="3">
    <source>
        <dbReference type="Google" id="ProtNLM"/>
    </source>
</evidence>
<keyword evidence="2" id="KW-1185">Reference proteome</keyword>
<gene>
    <name evidence="1" type="ordered locus">Mlg_0609</name>
</gene>
<dbReference type="Proteomes" id="UP000001962">
    <property type="component" value="Chromosome"/>
</dbReference>
<dbReference type="OrthoDB" id="6717714at2"/>
<proteinExistence type="predicted"/>
<reference evidence="2" key="1">
    <citation type="submission" date="2006-08" db="EMBL/GenBank/DDBJ databases">
        <title>Complete sequence of Alkalilimnicola ehrilichei MLHE-1.</title>
        <authorList>
            <person name="Copeland A."/>
            <person name="Lucas S."/>
            <person name="Lapidus A."/>
            <person name="Barry K."/>
            <person name="Detter J.C."/>
            <person name="Glavina del Rio T."/>
            <person name="Hammon N."/>
            <person name="Israni S."/>
            <person name="Dalin E."/>
            <person name="Tice H."/>
            <person name="Pitluck S."/>
            <person name="Sims D."/>
            <person name="Brettin T."/>
            <person name="Bruce D."/>
            <person name="Han C."/>
            <person name="Tapia R."/>
            <person name="Gilna P."/>
            <person name="Schmutz J."/>
            <person name="Larimer F."/>
            <person name="Land M."/>
            <person name="Hauser L."/>
            <person name="Kyrpides N."/>
            <person name="Mikhailova N."/>
            <person name="Oremland R.S."/>
            <person name="Hoeft S.E."/>
            <person name="Switzer-Blum J."/>
            <person name="Kulp T."/>
            <person name="King G."/>
            <person name="Tabita R."/>
            <person name="Witte B."/>
            <person name="Santini J.M."/>
            <person name="Basu P."/>
            <person name="Hollibaugh J.T."/>
            <person name="Xie G."/>
            <person name="Stolz J.F."/>
            <person name="Richardson P."/>
        </authorList>
    </citation>
    <scope>NUCLEOTIDE SEQUENCE [LARGE SCALE GENOMIC DNA]</scope>
    <source>
        <strain evidence="2">ATCC BAA-1101 / DSM 17681 / MLHE-1</strain>
    </source>
</reference>
<dbReference type="EMBL" id="CP000453">
    <property type="protein sequence ID" value="ABI55963.1"/>
    <property type="molecule type" value="Genomic_DNA"/>
</dbReference>
<dbReference type="Pfam" id="PF11906">
    <property type="entry name" value="DUF3426"/>
    <property type="match status" value="1"/>
</dbReference>
<dbReference type="RefSeq" id="WP_011628358.1">
    <property type="nucleotide sequence ID" value="NC_008340.1"/>
</dbReference>
<protein>
    <recommendedName>
        <fullName evidence="3">DUF3426 domain-containing protein</fullName>
    </recommendedName>
</protein>
<dbReference type="eggNOG" id="COG1273">
    <property type="taxonomic scope" value="Bacteria"/>
</dbReference>
<accession>Q0AB24</accession>
<dbReference type="AlphaFoldDB" id="Q0AB24"/>
<evidence type="ECO:0000313" key="2">
    <source>
        <dbReference type="Proteomes" id="UP000001962"/>
    </source>
</evidence>
<dbReference type="InterPro" id="IPR021834">
    <property type="entry name" value="DUF3426"/>
</dbReference>
<dbReference type="KEGG" id="aeh:Mlg_0609"/>
<organism evidence="1 2">
    <name type="scientific">Alkalilimnicola ehrlichii (strain ATCC BAA-1101 / DSM 17681 / MLHE-1)</name>
    <dbReference type="NCBI Taxonomy" id="187272"/>
    <lineage>
        <taxon>Bacteria</taxon>
        <taxon>Pseudomonadati</taxon>
        <taxon>Pseudomonadota</taxon>
        <taxon>Gammaproteobacteria</taxon>
        <taxon>Chromatiales</taxon>
        <taxon>Ectothiorhodospiraceae</taxon>
        <taxon>Alkalilimnicola</taxon>
    </lineage>
</organism>
<evidence type="ECO:0000313" key="1">
    <source>
        <dbReference type="EMBL" id="ABI55963.1"/>
    </source>
</evidence>
<sequence>MAAAGRSRGATWRFGAVIALLVGLLVVQSAYLCRDRLSQEPLARPWLEAGCAVVGCALPRFSDPRALQLRDRVFEQHPRRRDVIRLEGRLVNTAPFRQDFPNIHVRITDLDGQPLGVRRFTATDYLHPAVPGGAGLAPGQAERLRLEIMVPADQVPSFELGFY</sequence>
<dbReference type="HOGENOM" id="CLU_036053_1_0_6"/>